<dbReference type="InterPro" id="IPR026983">
    <property type="entry name" value="DHC"/>
</dbReference>
<evidence type="ECO:0000313" key="2">
    <source>
        <dbReference type="EMBL" id="TPX55647.1"/>
    </source>
</evidence>
<feature type="region of interest" description="Disordered" evidence="1">
    <location>
        <begin position="1"/>
        <end position="53"/>
    </location>
</feature>
<reference evidence="2 3" key="1">
    <citation type="journal article" date="2019" name="Sci. Rep.">
        <title>Comparative genomics of chytrid fungi reveal insights into the obligate biotrophic and pathogenic lifestyle of Synchytrium endobioticum.</title>
        <authorList>
            <person name="van de Vossenberg B.T.L.H."/>
            <person name="Warris S."/>
            <person name="Nguyen H.D.T."/>
            <person name="van Gent-Pelzer M.P.E."/>
            <person name="Joly D.L."/>
            <person name="van de Geest H.C."/>
            <person name="Bonants P.J.M."/>
            <person name="Smith D.S."/>
            <person name="Levesque C.A."/>
            <person name="van der Lee T.A.J."/>
        </authorList>
    </citation>
    <scope>NUCLEOTIDE SEQUENCE [LARGE SCALE GENOMIC DNA]</scope>
    <source>
        <strain evidence="2 3">CBS 809.83</strain>
    </source>
</reference>
<keyword evidence="3" id="KW-1185">Reference proteome</keyword>
<proteinExistence type="predicted"/>
<comment type="caution">
    <text evidence="2">The sequence shown here is derived from an EMBL/GenBank/DDBJ whole genome shotgun (WGS) entry which is preliminary data.</text>
</comment>
<dbReference type="GO" id="GO:0030286">
    <property type="term" value="C:dynein complex"/>
    <property type="evidence" value="ECO:0007669"/>
    <property type="project" value="InterPro"/>
</dbReference>
<dbReference type="EMBL" id="QEAQ01000101">
    <property type="protein sequence ID" value="TPX55647.1"/>
    <property type="molecule type" value="Genomic_DNA"/>
</dbReference>
<evidence type="ECO:0000256" key="1">
    <source>
        <dbReference type="SAM" id="MobiDB-lite"/>
    </source>
</evidence>
<feature type="compositionally biased region" description="Low complexity" evidence="1">
    <location>
        <begin position="1"/>
        <end position="15"/>
    </location>
</feature>
<dbReference type="Proteomes" id="UP000318582">
    <property type="component" value="Unassembled WGS sequence"/>
</dbReference>
<accession>A0A507DWU4</accession>
<dbReference type="GO" id="GO:0045505">
    <property type="term" value="F:dynein intermediate chain binding"/>
    <property type="evidence" value="ECO:0007669"/>
    <property type="project" value="InterPro"/>
</dbReference>
<dbReference type="GO" id="GO:0051959">
    <property type="term" value="F:dynein light intermediate chain binding"/>
    <property type="evidence" value="ECO:0007669"/>
    <property type="project" value="InterPro"/>
</dbReference>
<organism evidence="2 3">
    <name type="scientific">Powellomyces hirtus</name>
    <dbReference type="NCBI Taxonomy" id="109895"/>
    <lineage>
        <taxon>Eukaryota</taxon>
        <taxon>Fungi</taxon>
        <taxon>Fungi incertae sedis</taxon>
        <taxon>Chytridiomycota</taxon>
        <taxon>Chytridiomycota incertae sedis</taxon>
        <taxon>Chytridiomycetes</taxon>
        <taxon>Spizellomycetales</taxon>
        <taxon>Powellomycetaceae</taxon>
        <taxon>Powellomyces</taxon>
    </lineage>
</organism>
<feature type="compositionally biased region" description="Low complexity" evidence="1">
    <location>
        <begin position="39"/>
        <end position="53"/>
    </location>
</feature>
<gene>
    <name evidence="2" type="ORF">PhCBS80983_g05148</name>
</gene>
<dbReference type="PANTHER" id="PTHR22878:SF63">
    <property type="entry name" value="DYNEIN AXONEMAL HEAVY CHAIN 10"/>
    <property type="match status" value="1"/>
</dbReference>
<protein>
    <submittedName>
        <fullName evidence="2">Uncharacterized protein</fullName>
    </submittedName>
</protein>
<dbReference type="AlphaFoldDB" id="A0A507DWU4"/>
<sequence length="345" mass="38152">MAFSSSVTGSTASTSQRRTAVSQRGAMLPSRIATPVKRTTATGVSTSTSSTSSKFTSKSLAKNTLSSNDALHQKLCAKTVRLPATRKQPKVPQLPNELLLILLESMPTSQVCTMRTLNRQFAKLGNVVLLARLDARIEGLTLNDIDAKHALADAQAEFGPHLDHYKQFLRRIAPSDLTEALWYSNPPEVLRAICECLCRLKGVTNETGRNRRNRFTHPLDLASLEPMPWSVIKKTMARYEFKTWLLNLQVGVDFIPYNNIRVVEHIIMIAEDINYDHVRGVSLAGYRLLILVAACLQYSNIAEDLRAKRKASAAVEKILTNYRKFIDTVGSPAISADAIALAAEC</sequence>
<name>A0A507DWU4_9FUNG</name>
<evidence type="ECO:0000313" key="3">
    <source>
        <dbReference type="Proteomes" id="UP000318582"/>
    </source>
</evidence>
<dbReference type="GO" id="GO:0007018">
    <property type="term" value="P:microtubule-based movement"/>
    <property type="evidence" value="ECO:0007669"/>
    <property type="project" value="InterPro"/>
</dbReference>
<dbReference type="PANTHER" id="PTHR22878">
    <property type="entry name" value="DYNEIN HEAVY CHAIN 6, AXONEMAL-LIKE-RELATED"/>
    <property type="match status" value="1"/>
</dbReference>
<dbReference type="Gene3D" id="1.20.920.60">
    <property type="match status" value="1"/>
</dbReference>